<name>F4KTY7_HALH1</name>
<reference evidence="2 3" key="1">
    <citation type="journal article" date="2011" name="Stand. Genomic Sci.">
        <title>Complete genome sequence of Haliscomenobacter hydrossis type strain (O).</title>
        <authorList>
            <consortium name="US DOE Joint Genome Institute (JGI-PGF)"/>
            <person name="Daligault H."/>
            <person name="Lapidus A."/>
            <person name="Zeytun A."/>
            <person name="Nolan M."/>
            <person name="Lucas S."/>
            <person name="Del Rio T.G."/>
            <person name="Tice H."/>
            <person name="Cheng J.F."/>
            <person name="Tapia R."/>
            <person name="Han C."/>
            <person name="Goodwin L."/>
            <person name="Pitluck S."/>
            <person name="Liolios K."/>
            <person name="Pagani I."/>
            <person name="Ivanova N."/>
            <person name="Huntemann M."/>
            <person name="Mavromatis K."/>
            <person name="Mikhailova N."/>
            <person name="Pati A."/>
            <person name="Chen A."/>
            <person name="Palaniappan K."/>
            <person name="Land M."/>
            <person name="Hauser L."/>
            <person name="Brambilla E.M."/>
            <person name="Rohde M."/>
            <person name="Verbarg S."/>
            <person name="Goker M."/>
            <person name="Bristow J."/>
            <person name="Eisen J.A."/>
            <person name="Markowitz V."/>
            <person name="Hugenholtz P."/>
            <person name="Kyrpides N.C."/>
            <person name="Klenk H.P."/>
            <person name="Woyke T."/>
        </authorList>
    </citation>
    <scope>NUCLEOTIDE SEQUENCE [LARGE SCALE GENOMIC DNA]</scope>
    <source>
        <strain evidence="3">ATCC 27775 / DSM 1100 / LMG 10767 / O</strain>
    </source>
</reference>
<dbReference type="InterPro" id="IPR005532">
    <property type="entry name" value="SUMF_dom"/>
</dbReference>
<dbReference type="PANTHER" id="PTHR23150:SF19">
    <property type="entry name" value="FORMYLGLYCINE-GENERATING ENZYME"/>
    <property type="match status" value="1"/>
</dbReference>
<evidence type="ECO:0000313" key="2">
    <source>
        <dbReference type="EMBL" id="AEE49123.1"/>
    </source>
</evidence>
<dbReference type="Pfam" id="PF03781">
    <property type="entry name" value="FGE-sulfatase"/>
    <property type="match status" value="1"/>
</dbReference>
<keyword evidence="3" id="KW-1185">Reference proteome</keyword>
<dbReference type="KEGG" id="hhy:Halhy_1227"/>
<gene>
    <name evidence="2" type="ordered locus">Halhy_1227</name>
</gene>
<accession>F4KTY7</accession>
<dbReference type="Proteomes" id="UP000008461">
    <property type="component" value="Chromosome"/>
</dbReference>
<dbReference type="RefSeq" id="WP_013763678.1">
    <property type="nucleotide sequence ID" value="NC_015510.1"/>
</dbReference>
<dbReference type="OrthoDB" id="9768004at2"/>
<dbReference type="HOGENOM" id="CLU_012431_2_1_10"/>
<protein>
    <submittedName>
        <fullName evidence="2">Sulphatase-modifying factor protein</fullName>
    </submittedName>
</protein>
<dbReference type="eggNOG" id="COG1262">
    <property type="taxonomic scope" value="Bacteria"/>
</dbReference>
<dbReference type="EMBL" id="CP002691">
    <property type="protein sequence ID" value="AEE49123.1"/>
    <property type="molecule type" value="Genomic_DNA"/>
</dbReference>
<feature type="domain" description="Sulfatase-modifying factor enzyme-like" evidence="1">
    <location>
        <begin position="24"/>
        <end position="246"/>
    </location>
</feature>
<evidence type="ECO:0000313" key="3">
    <source>
        <dbReference type="Proteomes" id="UP000008461"/>
    </source>
</evidence>
<proteinExistence type="predicted"/>
<evidence type="ECO:0000259" key="1">
    <source>
        <dbReference type="Pfam" id="PF03781"/>
    </source>
</evidence>
<reference key="2">
    <citation type="submission" date="2011-04" db="EMBL/GenBank/DDBJ databases">
        <title>Complete sequence of chromosome of Haliscomenobacter hydrossis DSM 1100.</title>
        <authorList>
            <consortium name="US DOE Joint Genome Institute (JGI-PGF)"/>
            <person name="Lucas S."/>
            <person name="Han J."/>
            <person name="Lapidus A."/>
            <person name="Bruce D."/>
            <person name="Goodwin L."/>
            <person name="Pitluck S."/>
            <person name="Peters L."/>
            <person name="Kyrpides N."/>
            <person name="Mavromatis K."/>
            <person name="Ivanova N."/>
            <person name="Ovchinnikova G."/>
            <person name="Pagani I."/>
            <person name="Daligault H."/>
            <person name="Detter J.C."/>
            <person name="Han C."/>
            <person name="Land M."/>
            <person name="Hauser L."/>
            <person name="Markowitz V."/>
            <person name="Cheng J.-F."/>
            <person name="Hugenholtz P."/>
            <person name="Woyke T."/>
            <person name="Wu D."/>
            <person name="Verbarg S."/>
            <person name="Frueling A."/>
            <person name="Brambilla E."/>
            <person name="Klenk H.-P."/>
            <person name="Eisen J.A."/>
        </authorList>
    </citation>
    <scope>NUCLEOTIDE SEQUENCE</scope>
    <source>
        <strain>DSM 1100</strain>
    </source>
</reference>
<dbReference type="PANTHER" id="PTHR23150">
    <property type="entry name" value="SULFATASE MODIFYING FACTOR 1, 2"/>
    <property type="match status" value="1"/>
</dbReference>
<dbReference type="STRING" id="760192.Halhy_1227"/>
<dbReference type="Gene3D" id="3.90.1580.10">
    <property type="entry name" value="paralog of FGE (formylglycine-generating enzyme)"/>
    <property type="match status" value="1"/>
</dbReference>
<sequence length="254" mass="29245">MPNPQPRLYEQTLMGTNGQSCPFQLVEVKGGVFQMGSEDEDAYDWEKPVHPVKVSDFWIGEYVVTQALWKAVMGEEHAPFYFQGDQRPAERVSWETINEQFLPRLNEMTGENYRLPTEAEWEYAARGGINHSRYKYAGSNRLKEVGWYIENSHRETKPVGLKKPNALGLYDMSGNVYEWCADWYEGSSYYQKCKDEGTVENPTGPAQGRYRVMRGGYWDFFPWSCRVSFRGFDPQFDSGDVGFRLVVSVLQSAG</sequence>
<dbReference type="AlphaFoldDB" id="F4KTY7"/>
<dbReference type="InterPro" id="IPR016187">
    <property type="entry name" value="CTDL_fold"/>
</dbReference>
<dbReference type="InterPro" id="IPR051043">
    <property type="entry name" value="Sulfatase_Mod_Factor_Kinase"/>
</dbReference>
<dbReference type="SUPFAM" id="SSF56436">
    <property type="entry name" value="C-type lectin-like"/>
    <property type="match status" value="1"/>
</dbReference>
<dbReference type="InterPro" id="IPR042095">
    <property type="entry name" value="SUMF_sf"/>
</dbReference>
<organism evidence="2 3">
    <name type="scientific">Haliscomenobacter hydrossis (strain ATCC 27775 / DSM 1100 / LMG 10767 / O)</name>
    <dbReference type="NCBI Taxonomy" id="760192"/>
    <lineage>
        <taxon>Bacteria</taxon>
        <taxon>Pseudomonadati</taxon>
        <taxon>Bacteroidota</taxon>
        <taxon>Saprospiria</taxon>
        <taxon>Saprospirales</taxon>
        <taxon>Haliscomenobacteraceae</taxon>
        <taxon>Haliscomenobacter</taxon>
    </lineage>
</organism>
<dbReference type="GO" id="GO:0120147">
    <property type="term" value="F:formylglycine-generating oxidase activity"/>
    <property type="evidence" value="ECO:0007669"/>
    <property type="project" value="TreeGrafter"/>
</dbReference>